<evidence type="ECO:0008006" key="3">
    <source>
        <dbReference type="Google" id="ProtNLM"/>
    </source>
</evidence>
<keyword evidence="2" id="KW-1185">Reference proteome</keyword>
<dbReference type="Proteomes" id="UP000772434">
    <property type="component" value="Unassembled WGS sequence"/>
</dbReference>
<organism evidence="1 2">
    <name type="scientific">Rhodocollybia butyracea</name>
    <dbReference type="NCBI Taxonomy" id="206335"/>
    <lineage>
        <taxon>Eukaryota</taxon>
        <taxon>Fungi</taxon>
        <taxon>Dikarya</taxon>
        <taxon>Basidiomycota</taxon>
        <taxon>Agaricomycotina</taxon>
        <taxon>Agaricomycetes</taxon>
        <taxon>Agaricomycetidae</taxon>
        <taxon>Agaricales</taxon>
        <taxon>Marasmiineae</taxon>
        <taxon>Omphalotaceae</taxon>
        <taxon>Rhodocollybia</taxon>
    </lineage>
</organism>
<evidence type="ECO:0000313" key="1">
    <source>
        <dbReference type="EMBL" id="KAF9066242.1"/>
    </source>
</evidence>
<reference evidence="1" key="1">
    <citation type="submission" date="2020-11" db="EMBL/GenBank/DDBJ databases">
        <authorList>
            <consortium name="DOE Joint Genome Institute"/>
            <person name="Ahrendt S."/>
            <person name="Riley R."/>
            <person name="Andreopoulos W."/>
            <person name="Labutti K."/>
            <person name="Pangilinan J."/>
            <person name="Ruiz-Duenas F.J."/>
            <person name="Barrasa J.M."/>
            <person name="Sanchez-Garcia M."/>
            <person name="Camarero S."/>
            <person name="Miyauchi S."/>
            <person name="Serrano A."/>
            <person name="Linde D."/>
            <person name="Babiker R."/>
            <person name="Drula E."/>
            <person name="Ayuso-Fernandez I."/>
            <person name="Pacheco R."/>
            <person name="Padilla G."/>
            <person name="Ferreira P."/>
            <person name="Barriuso J."/>
            <person name="Kellner H."/>
            <person name="Castanera R."/>
            <person name="Alfaro M."/>
            <person name="Ramirez L."/>
            <person name="Pisabarro A.G."/>
            <person name="Kuo A."/>
            <person name="Tritt A."/>
            <person name="Lipzen A."/>
            <person name="He G."/>
            <person name="Yan M."/>
            <person name="Ng V."/>
            <person name="Cullen D."/>
            <person name="Martin F."/>
            <person name="Rosso M.-N."/>
            <person name="Henrissat B."/>
            <person name="Hibbett D."/>
            <person name="Martinez A.T."/>
            <person name="Grigoriev I.V."/>
        </authorList>
    </citation>
    <scope>NUCLEOTIDE SEQUENCE</scope>
    <source>
        <strain evidence="1">AH 40177</strain>
    </source>
</reference>
<dbReference type="AlphaFoldDB" id="A0A9P5U520"/>
<sequence>MHLLRLPNELLICIVHLLAEDKKSLATLACLSQRTRHLAYMLLYQTVTVSGLPTLSGIGAVDNELHPAAYVQNLVLNNFDFPCIFRDSFITKHLYPSIQNVGCDNHSLSKFSFQSFTLSLFNAIPSSHVPHPLLDLKILELRTPFPADKIRHCTSIFSQLCSCSLTYLALDFLGVTSPPDYTTISKLLRPLPQCSSNLQSLILNLGTTPKHRPWEILQLLFNDDNFAFIYLNEFSFESVDEIFRLRKFLLRHPQITKLGYRIVHSEDLLNSEKTILRDLRTPAIVPNITVFTGSLVNALFLCNSEDHHRPLICLVVHCRNISQHADCLDRQLNELRKATGIDELRLTSAYTGYSLIDITNIAAFCPKISRFGCLLGPSTPSEEFLNQVYFQMLKNLFDVKLLSITVDHYDEAYLVQRHIDAIARAVQDREEVVVAI</sequence>
<name>A0A9P5U520_9AGAR</name>
<dbReference type="EMBL" id="JADNRY010000090">
    <property type="protein sequence ID" value="KAF9066242.1"/>
    <property type="molecule type" value="Genomic_DNA"/>
</dbReference>
<evidence type="ECO:0000313" key="2">
    <source>
        <dbReference type="Proteomes" id="UP000772434"/>
    </source>
</evidence>
<accession>A0A9P5U520</accession>
<protein>
    <recommendedName>
        <fullName evidence="3">F-box domain-containing protein</fullName>
    </recommendedName>
</protein>
<comment type="caution">
    <text evidence="1">The sequence shown here is derived from an EMBL/GenBank/DDBJ whole genome shotgun (WGS) entry which is preliminary data.</text>
</comment>
<gene>
    <name evidence="1" type="ORF">BDP27DRAFT_1424021</name>
</gene>
<proteinExistence type="predicted"/>